<evidence type="ECO:0000256" key="9">
    <source>
        <dbReference type="SAM" id="Phobius"/>
    </source>
</evidence>
<evidence type="ECO:0000256" key="6">
    <source>
        <dbReference type="ARBA" id="ARBA00023136"/>
    </source>
</evidence>
<dbReference type="GO" id="GO:0098552">
    <property type="term" value="C:side of membrane"/>
    <property type="evidence" value="ECO:0007669"/>
    <property type="project" value="UniProtKB-KW"/>
</dbReference>
<evidence type="ECO:0000256" key="4">
    <source>
        <dbReference type="ARBA" id="ARBA00022622"/>
    </source>
</evidence>
<gene>
    <name evidence="12" type="ORF">Fmac_022057</name>
</gene>
<evidence type="ECO:0000313" key="12">
    <source>
        <dbReference type="EMBL" id="KAL2328630.1"/>
    </source>
</evidence>
<feature type="domain" description="FAS1" evidence="11">
    <location>
        <begin position="313"/>
        <end position="457"/>
    </location>
</feature>
<keyword evidence="4" id="KW-0336">GPI-anchor</keyword>
<evidence type="ECO:0000256" key="8">
    <source>
        <dbReference type="SAM" id="MobiDB-lite"/>
    </source>
</evidence>
<feature type="chain" id="PRO_5044805911" description="FAS1 domain-containing protein" evidence="10">
    <location>
        <begin position="20"/>
        <end position="530"/>
    </location>
</feature>
<evidence type="ECO:0000256" key="7">
    <source>
        <dbReference type="ARBA" id="ARBA00024686"/>
    </source>
</evidence>
<comment type="caution">
    <text evidence="12">The sequence shown here is derived from an EMBL/GenBank/DDBJ whole genome shotgun (WGS) entry which is preliminary data.</text>
</comment>
<evidence type="ECO:0000256" key="3">
    <source>
        <dbReference type="ARBA" id="ARBA00022475"/>
    </source>
</evidence>
<dbReference type="PANTHER" id="PTHR32077:SF51">
    <property type="entry name" value="FASCICLIN DOMAIN PROTEIN"/>
    <property type="match status" value="1"/>
</dbReference>
<dbReference type="InterPro" id="IPR045003">
    <property type="entry name" value="FLA_A"/>
</dbReference>
<dbReference type="Gene3D" id="2.30.180.10">
    <property type="entry name" value="FAS1 domain"/>
    <property type="match status" value="2"/>
</dbReference>
<evidence type="ECO:0000256" key="5">
    <source>
        <dbReference type="ARBA" id="ARBA00022729"/>
    </source>
</evidence>
<feature type="region of interest" description="Disordered" evidence="8">
    <location>
        <begin position="477"/>
        <end position="500"/>
    </location>
</feature>
<dbReference type="PROSITE" id="PS50213">
    <property type="entry name" value="FAS1"/>
    <property type="match status" value="2"/>
</dbReference>
<feature type="compositionally biased region" description="Low complexity" evidence="8">
    <location>
        <begin position="276"/>
        <end position="293"/>
    </location>
</feature>
<organism evidence="12 13">
    <name type="scientific">Flemingia macrophylla</name>
    <dbReference type="NCBI Taxonomy" id="520843"/>
    <lineage>
        <taxon>Eukaryota</taxon>
        <taxon>Viridiplantae</taxon>
        <taxon>Streptophyta</taxon>
        <taxon>Embryophyta</taxon>
        <taxon>Tracheophyta</taxon>
        <taxon>Spermatophyta</taxon>
        <taxon>Magnoliopsida</taxon>
        <taxon>eudicotyledons</taxon>
        <taxon>Gunneridae</taxon>
        <taxon>Pentapetalae</taxon>
        <taxon>rosids</taxon>
        <taxon>fabids</taxon>
        <taxon>Fabales</taxon>
        <taxon>Fabaceae</taxon>
        <taxon>Papilionoideae</taxon>
        <taxon>50 kb inversion clade</taxon>
        <taxon>NPAAA clade</taxon>
        <taxon>indigoferoid/millettioid clade</taxon>
        <taxon>Phaseoleae</taxon>
        <taxon>Flemingia</taxon>
    </lineage>
</organism>
<dbReference type="Pfam" id="PF02469">
    <property type="entry name" value="Fasciclin"/>
    <property type="match status" value="2"/>
</dbReference>
<name>A0ABD1LYN4_9FABA</name>
<feature type="domain" description="FAS1" evidence="11">
    <location>
        <begin position="51"/>
        <end position="195"/>
    </location>
</feature>
<accession>A0ABD1LYN4</accession>
<dbReference type="EMBL" id="JBGMDY010000007">
    <property type="protein sequence ID" value="KAL2328630.1"/>
    <property type="molecule type" value="Genomic_DNA"/>
</dbReference>
<keyword evidence="13" id="KW-1185">Reference proteome</keyword>
<comment type="similarity">
    <text evidence="2">Belongs to the fasciclin-like AGP family.</text>
</comment>
<feature type="compositionally biased region" description="Polar residues" evidence="8">
    <location>
        <begin position="221"/>
        <end position="237"/>
    </location>
</feature>
<dbReference type="SMART" id="SM00554">
    <property type="entry name" value="FAS1"/>
    <property type="match status" value="2"/>
</dbReference>
<keyword evidence="9" id="KW-1133">Transmembrane helix</keyword>
<evidence type="ECO:0000256" key="1">
    <source>
        <dbReference type="ARBA" id="ARBA00004609"/>
    </source>
</evidence>
<proteinExistence type="inferred from homology"/>
<evidence type="ECO:0000259" key="11">
    <source>
        <dbReference type="PROSITE" id="PS50213"/>
    </source>
</evidence>
<keyword evidence="6 9" id="KW-0472">Membrane</keyword>
<comment type="function">
    <text evidence="7">May be a cell surface adhesion protein.</text>
</comment>
<keyword evidence="4" id="KW-0449">Lipoprotein</keyword>
<evidence type="ECO:0000313" key="13">
    <source>
        <dbReference type="Proteomes" id="UP001603857"/>
    </source>
</evidence>
<dbReference type="PANTHER" id="PTHR32077">
    <property type="entry name" value="FASCICLIN-LIKE ARABINOGALACTAN PROTEIN"/>
    <property type="match status" value="1"/>
</dbReference>
<feature type="signal peptide" evidence="10">
    <location>
        <begin position="1"/>
        <end position="19"/>
    </location>
</feature>
<keyword evidence="5 10" id="KW-0732">Signal</keyword>
<dbReference type="AlphaFoldDB" id="A0ABD1LYN4"/>
<dbReference type="FunFam" id="2.30.180.10:FF:000009">
    <property type="entry name" value="Fasciclin-like arabinogalactan protein 11"/>
    <property type="match status" value="2"/>
</dbReference>
<dbReference type="SUPFAM" id="SSF82153">
    <property type="entry name" value="FAS1 domain"/>
    <property type="match status" value="2"/>
</dbReference>
<feature type="region of interest" description="Disordered" evidence="8">
    <location>
        <begin position="206"/>
        <end position="237"/>
    </location>
</feature>
<feature type="region of interest" description="Disordered" evidence="8">
    <location>
        <begin position="276"/>
        <end position="313"/>
    </location>
</feature>
<dbReference type="InterPro" id="IPR036378">
    <property type="entry name" value="FAS1_dom_sf"/>
</dbReference>
<protein>
    <recommendedName>
        <fullName evidence="11">FAS1 domain-containing protein</fullName>
    </recommendedName>
</protein>
<evidence type="ECO:0000256" key="10">
    <source>
        <dbReference type="SAM" id="SignalP"/>
    </source>
</evidence>
<keyword evidence="4" id="KW-0325">Glycoprotein</keyword>
<keyword evidence="9" id="KW-0812">Transmembrane</keyword>
<evidence type="ECO:0000256" key="2">
    <source>
        <dbReference type="ARBA" id="ARBA00007843"/>
    </source>
</evidence>
<comment type="subcellular location">
    <subcellularLocation>
        <location evidence="1">Cell membrane</location>
        <topology evidence="1">Lipid-anchor</topology>
        <topology evidence="1">GPI-anchor</topology>
    </subcellularLocation>
</comment>
<feature type="transmembrane region" description="Helical" evidence="9">
    <location>
        <begin position="507"/>
        <end position="529"/>
    </location>
</feature>
<dbReference type="GO" id="GO:0005886">
    <property type="term" value="C:plasma membrane"/>
    <property type="evidence" value="ECO:0007669"/>
    <property type="project" value="UniProtKB-SubCell"/>
</dbReference>
<dbReference type="InterPro" id="IPR000782">
    <property type="entry name" value="FAS1_domain"/>
</dbReference>
<sequence>MKHALFYLLLFMPFSTLYSTSLAQAPAAAPSKPIVPTLPNSPSEDTSDSSSDDIIKILRKAKSFNVLIRLLKTTQLINQINSQLITIESGGLTIFAPDDGSFSQLKVGFLNSLADNQKIELLQFHVLPTYVSSSNFDSLSNPVRTLAGDNPTRLQLNVTAYGNNVNISTGVVNATVTGIVYSDKVLAIYHVSKVLLPLDFFKPKPPAPAPSPAVAPKADNDNSSADGVGTSKESSGACSLMSTQGTTLMKQPTLFSFSLMLLLSSTTLAISPAPAAAPKAPAKTRPTPKAAAPSPKPLVPTLPQSPDSPDSVPDDITRILKKAKTFSVLIRLLKTTEIMNNINSQLITAKSGGITILAPDDSAFSQLKAGFLNSLNEGQKIELVQFHILPEFVSSSNFDSLSNPVQTVAGKDPARLPLNVNALGNSVNISTGVVNATVLGVVYTDNKLGIYHVDKVLLPLDFFLTNKAPALAPTTLAKAPKAAKENSSEDDQDEANQDQNKSGAVNLVSICGTMLMSLGIALVALATMWS</sequence>
<keyword evidence="3" id="KW-1003">Cell membrane</keyword>
<reference evidence="12 13" key="1">
    <citation type="submission" date="2024-08" db="EMBL/GenBank/DDBJ databases">
        <title>Insights into the chromosomal genome structure of Flemingia macrophylla.</title>
        <authorList>
            <person name="Ding Y."/>
            <person name="Zhao Y."/>
            <person name="Bi W."/>
            <person name="Wu M."/>
            <person name="Zhao G."/>
            <person name="Gong Y."/>
            <person name="Li W."/>
            <person name="Zhang P."/>
        </authorList>
    </citation>
    <scope>NUCLEOTIDE SEQUENCE [LARGE SCALE GENOMIC DNA]</scope>
    <source>
        <strain evidence="12">DYQJB</strain>
        <tissue evidence="12">Leaf</tissue>
    </source>
</reference>
<dbReference type="Proteomes" id="UP001603857">
    <property type="component" value="Unassembled WGS sequence"/>
</dbReference>